<reference evidence="2 3" key="1">
    <citation type="submission" date="2017-03" db="EMBL/GenBank/DDBJ databases">
        <authorList>
            <person name="Afonso C.L."/>
            <person name="Miller P.J."/>
            <person name="Scott M.A."/>
            <person name="Spackman E."/>
            <person name="Goraichik I."/>
            <person name="Dimitrov K.M."/>
            <person name="Suarez D.L."/>
            <person name="Swayne D.E."/>
        </authorList>
    </citation>
    <scope>NUCLEOTIDE SEQUENCE [LARGE SCALE GENOMIC DNA]</scope>
    <source>
        <strain evidence="2 3">CECT 8625</strain>
    </source>
</reference>
<evidence type="ECO:0000313" key="2">
    <source>
        <dbReference type="EMBL" id="SLN46359.1"/>
    </source>
</evidence>
<dbReference type="AlphaFoldDB" id="A0A1X6ZAV9"/>
<sequence length="485" mass="48808">MTAPRFILRFAQREEGGVLVLWGCALAALLGFAALVLDAGRLATTQSELQSYADSVSLAAAAELDGRDDAIARARAAASDLLTDSQTFGEGGTRLDADSISLTFYRDAPGGRFLRDLAFVTSDPHRARFVEAAVAERTVSLPFSAALASISTDTGIDDTVAASAVAQFTLEACNTAPVAMCLPELDFSAGTSIGASLSLDVAASATLPYPGDIVPLSVLDPVDSLLQGTSICAGLLGAALEACLIGVDAPGTACTGGGSGLQLSAALDGADVLDAVNARLGIFDGVTSGLSGLLGSLAAPNPLGGVLAAGGLCEAAPTPQSLPRDDCHVTGTCGSVGTGDWSEGRAAYVEARYDGSDPFPDARTRLDFYRAEIAAAAEMSDDTGGGLVGGLLGGIGDTVGNVVGQVCTPDAGGAPDRRLMVMGGIDCGAIGPDGALPPVRQYFEVFVLGPGENGRLDVEITACLGGGCGSGTLDTEVRDVVRLVE</sequence>
<gene>
    <name evidence="2" type="ORF">ROJ8625_02242</name>
</gene>
<dbReference type="InterPro" id="IPR028087">
    <property type="entry name" value="Tad_N"/>
</dbReference>
<keyword evidence="3" id="KW-1185">Reference proteome</keyword>
<evidence type="ECO:0000259" key="1">
    <source>
        <dbReference type="Pfam" id="PF13400"/>
    </source>
</evidence>
<proteinExistence type="predicted"/>
<evidence type="ECO:0000313" key="3">
    <source>
        <dbReference type="Proteomes" id="UP000193570"/>
    </source>
</evidence>
<protein>
    <recommendedName>
        <fullName evidence="1">Putative Flp pilus-assembly TadG-like N-terminal domain-containing protein</fullName>
    </recommendedName>
</protein>
<dbReference type="Pfam" id="PF13400">
    <property type="entry name" value="Tad"/>
    <property type="match status" value="1"/>
</dbReference>
<dbReference type="Proteomes" id="UP000193570">
    <property type="component" value="Unassembled WGS sequence"/>
</dbReference>
<feature type="domain" description="Putative Flp pilus-assembly TadG-like N-terminal" evidence="1">
    <location>
        <begin position="16"/>
        <end position="62"/>
    </location>
</feature>
<dbReference type="OrthoDB" id="8014659at2"/>
<dbReference type="EMBL" id="FWFK01000004">
    <property type="protein sequence ID" value="SLN46359.1"/>
    <property type="molecule type" value="Genomic_DNA"/>
</dbReference>
<organism evidence="2 3">
    <name type="scientific">Roseivivax jejudonensis</name>
    <dbReference type="NCBI Taxonomy" id="1529041"/>
    <lineage>
        <taxon>Bacteria</taxon>
        <taxon>Pseudomonadati</taxon>
        <taxon>Pseudomonadota</taxon>
        <taxon>Alphaproteobacteria</taxon>
        <taxon>Rhodobacterales</taxon>
        <taxon>Roseobacteraceae</taxon>
        <taxon>Roseivivax</taxon>
    </lineage>
</organism>
<dbReference type="RefSeq" id="WP_159456755.1">
    <property type="nucleotide sequence ID" value="NZ_FWFK01000004.1"/>
</dbReference>
<name>A0A1X6ZAV9_9RHOB</name>
<accession>A0A1X6ZAV9</accession>